<dbReference type="KEGG" id="paby:Ga0080574_TMP757"/>
<dbReference type="AlphaFoldDB" id="A0A1P8UNZ5"/>
<evidence type="ECO:0000313" key="2">
    <source>
        <dbReference type="Proteomes" id="UP000187059"/>
    </source>
</evidence>
<name>A0A1P8UNZ5_9RHOB</name>
<keyword evidence="2" id="KW-1185">Reference proteome</keyword>
<sequence length="50" mass="5728">MFTAMFFWRLLSVLKSGALQSRPTRRKGLSTKPVVCLSAMPNRTFIVRQV</sequence>
<proteinExistence type="predicted"/>
<evidence type="ECO:0000313" key="1">
    <source>
        <dbReference type="EMBL" id="APZ51091.1"/>
    </source>
</evidence>
<gene>
    <name evidence="1" type="ORF">Ga0080574_TMP757</name>
</gene>
<accession>A0A1P8UNZ5</accession>
<dbReference type="Proteomes" id="UP000187059">
    <property type="component" value="Chromosome"/>
</dbReference>
<dbReference type="EMBL" id="CP015093">
    <property type="protein sequence ID" value="APZ51091.1"/>
    <property type="molecule type" value="Genomic_DNA"/>
</dbReference>
<reference evidence="1 2" key="1">
    <citation type="submission" date="2016-04" db="EMBL/GenBank/DDBJ databases">
        <title>Deep-sea bacteria in the southern Pacific.</title>
        <authorList>
            <person name="Tang K."/>
        </authorList>
    </citation>
    <scope>NUCLEOTIDE SEQUENCE [LARGE SCALE GENOMIC DNA]</scope>
    <source>
        <strain evidence="1 2">JLT2014</strain>
    </source>
</reference>
<protein>
    <submittedName>
        <fullName evidence="1">Uncharacterized protein</fullName>
    </submittedName>
</protein>
<organism evidence="1 2">
    <name type="scientific">Salipiger abyssi</name>
    <dbReference type="NCBI Taxonomy" id="1250539"/>
    <lineage>
        <taxon>Bacteria</taxon>
        <taxon>Pseudomonadati</taxon>
        <taxon>Pseudomonadota</taxon>
        <taxon>Alphaproteobacteria</taxon>
        <taxon>Rhodobacterales</taxon>
        <taxon>Roseobacteraceae</taxon>
        <taxon>Salipiger</taxon>
    </lineage>
</organism>